<proteinExistence type="predicted"/>
<evidence type="ECO:0000313" key="1">
    <source>
        <dbReference type="EMBL" id="GFS83127.1"/>
    </source>
</evidence>
<accession>A0A8X6MXU5</accession>
<dbReference type="EMBL" id="BMAW01098118">
    <property type="protein sequence ID" value="GFS83127.1"/>
    <property type="molecule type" value="Genomic_DNA"/>
</dbReference>
<gene>
    <name evidence="1" type="ORF">NPIL_638491</name>
</gene>
<name>A0A8X6MXU5_NEPPI</name>
<dbReference type="AlphaFoldDB" id="A0A8X6MXU5"/>
<keyword evidence="2" id="KW-1185">Reference proteome</keyword>
<protein>
    <submittedName>
        <fullName evidence="1">Uncharacterized protein</fullName>
    </submittedName>
</protein>
<organism evidence="1 2">
    <name type="scientific">Nephila pilipes</name>
    <name type="common">Giant wood spider</name>
    <name type="synonym">Nephila maculata</name>
    <dbReference type="NCBI Taxonomy" id="299642"/>
    <lineage>
        <taxon>Eukaryota</taxon>
        <taxon>Metazoa</taxon>
        <taxon>Ecdysozoa</taxon>
        <taxon>Arthropoda</taxon>
        <taxon>Chelicerata</taxon>
        <taxon>Arachnida</taxon>
        <taxon>Araneae</taxon>
        <taxon>Araneomorphae</taxon>
        <taxon>Entelegynae</taxon>
        <taxon>Araneoidea</taxon>
        <taxon>Nephilidae</taxon>
        <taxon>Nephila</taxon>
    </lineage>
</organism>
<sequence>MENGESFAIPAATEFTLAYIKFREQFRIDETVQLLDDADNSSTLFSVVSIVKANLFELLKYPSENSEQQKNNLIDLKEILEEASSKFAGTRILKLNHEVKAFRGKSITWDVTDFKSIEFTSVKSKNKSRQPNEEHLANNKN</sequence>
<comment type="caution">
    <text evidence="1">The sequence shown here is derived from an EMBL/GenBank/DDBJ whole genome shotgun (WGS) entry which is preliminary data.</text>
</comment>
<dbReference type="Proteomes" id="UP000887013">
    <property type="component" value="Unassembled WGS sequence"/>
</dbReference>
<evidence type="ECO:0000313" key="2">
    <source>
        <dbReference type="Proteomes" id="UP000887013"/>
    </source>
</evidence>
<reference evidence="1" key="1">
    <citation type="submission" date="2020-08" db="EMBL/GenBank/DDBJ databases">
        <title>Multicomponent nature underlies the extraordinary mechanical properties of spider dragline silk.</title>
        <authorList>
            <person name="Kono N."/>
            <person name="Nakamura H."/>
            <person name="Mori M."/>
            <person name="Yoshida Y."/>
            <person name="Ohtoshi R."/>
            <person name="Malay A.D."/>
            <person name="Moran D.A.P."/>
            <person name="Tomita M."/>
            <person name="Numata K."/>
            <person name="Arakawa K."/>
        </authorList>
    </citation>
    <scope>NUCLEOTIDE SEQUENCE</scope>
</reference>